<reference evidence="1" key="1">
    <citation type="submission" date="2020-03" db="EMBL/GenBank/DDBJ databases">
        <title>The deep terrestrial virosphere.</title>
        <authorList>
            <person name="Holmfeldt K."/>
            <person name="Nilsson E."/>
            <person name="Simone D."/>
            <person name="Lopez-Fernandez M."/>
            <person name="Wu X."/>
            <person name="de Brujin I."/>
            <person name="Lundin D."/>
            <person name="Andersson A."/>
            <person name="Bertilsson S."/>
            <person name="Dopson M."/>
        </authorList>
    </citation>
    <scope>NUCLEOTIDE SEQUENCE</scope>
    <source>
        <strain evidence="1">MM415B01579</strain>
    </source>
</reference>
<name>A0A6M3IK40_9ZZZZ</name>
<dbReference type="EMBL" id="MT141288">
    <property type="protein sequence ID" value="QJA57705.1"/>
    <property type="molecule type" value="Genomic_DNA"/>
</dbReference>
<accession>A0A6M3IK40</accession>
<evidence type="ECO:0000313" key="1">
    <source>
        <dbReference type="EMBL" id="QJA57705.1"/>
    </source>
</evidence>
<organism evidence="1">
    <name type="scientific">viral metagenome</name>
    <dbReference type="NCBI Taxonomy" id="1070528"/>
    <lineage>
        <taxon>unclassified sequences</taxon>
        <taxon>metagenomes</taxon>
        <taxon>organismal metagenomes</taxon>
    </lineage>
</organism>
<gene>
    <name evidence="1" type="ORF">MM415B01579_0003</name>
</gene>
<protein>
    <submittedName>
        <fullName evidence="1">Uncharacterized protein</fullName>
    </submittedName>
</protein>
<proteinExistence type="predicted"/>
<sequence length="63" mass="7177">MPFMGFKNFADCVKKQKAKGKSDLSARKICGSLQKKAEGSKLTDEEEKILEQEKIESWIEEVL</sequence>
<dbReference type="AlphaFoldDB" id="A0A6M3IK40"/>